<name>A0A7W8H794_9FIRM</name>
<dbReference type="InterPro" id="IPR007358">
    <property type="entry name" value="Nucleoid_associated_NdpA"/>
</dbReference>
<dbReference type="Pfam" id="PF04245">
    <property type="entry name" value="NA37"/>
    <property type="match status" value="1"/>
</dbReference>
<comment type="caution">
    <text evidence="1">The sequence shown here is derived from an EMBL/GenBank/DDBJ whole genome shotgun (WGS) entry which is preliminary data.</text>
</comment>
<dbReference type="Proteomes" id="UP000543642">
    <property type="component" value="Unassembled WGS sequence"/>
</dbReference>
<evidence type="ECO:0008006" key="3">
    <source>
        <dbReference type="Google" id="ProtNLM"/>
    </source>
</evidence>
<gene>
    <name evidence="1" type="ORF">HNP82_000305</name>
</gene>
<evidence type="ECO:0000313" key="2">
    <source>
        <dbReference type="Proteomes" id="UP000543642"/>
    </source>
</evidence>
<proteinExistence type="predicted"/>
<reference evidence="1 2" key="1">
    <citation type="submission" date="2020-08" db="EMBL/GenBank/DDBJ databases">
        <title>Genomic Encyclopedia of Type Strains, Phase IV (KMG-IV): sequencing the most valuable type-strain genomes for metagenomic binning, comparative biology and taxonomic classification.</title>
        <authorList>
            <person name="Goeker M."/>
        </authorList>
    </citation>
    <scope>NUCLEOTIDE SEQUENCE [LARGE SCALE GENOMIC DNA]</scope>
    <source>
        <strain evidence="1 2">DSM 106146</strain>
    </source>
</reference>
<dbReference type="EMBL" id="JACHFW010000001">
    <property type="protein sequence ID" value="MBB5263211.1"/>
    <property type="molecule type" value="Genomic_DNA"/>
</dbReference>
<dbReference type="AlphaFoldDB" id="A0A7W8H794"/>
<keyword evidence="2" id="KW-1185">Reference proteome</keyword>
<accession>A0A7W8H794</accession>
<dbReference type="RefSeq" id="WP_183770702.1">
    <property type="nucleotide sequence ID" value="NZ_JACHFW010000001.1"/>
</dbReference>
<dbReference type="GO" id="GO:0009295">
    <property type="term" value="C:nucleoid"/>
    <property type="evidence" value="ECO:0007669"/>
    <property type="project" value="InterPro"/>
</dbReference>
<sequence>MNRDDIIIKKAIIHILDSSVGMPVLSDRELDCGPDLYDFFKVHLEKITESDDLKKCCFNEDSEILDELRQFEAEQFISTSQKLAAFLYGIMNSNIAIPAADLAVLLFRYDEQDYLGLLKMNYKSSYTHLTVSDLGENTNNIIKQKALLPSEGQKLSEAALICLSGDFDIMLLERKYEVNGVKTNYLSELYLKCHGQLSQKARLNIVTKAVDQINQKYFDEENVQRTMETKKVLYDAFEEDGSLNVEEVKTKLFSENEDMARDFEEKIEKYHMADDVIRPVNKQTIRKFERQFIKTDTGIEISIPMDQYDNQDVVEFITNADGSISVLIKNISHMTSK</sequence>
<organism evidence="1 2">
    <name type="scientific">Catenibacillus scindens</name>
    <dbReference type="NCBI Taxonomy" id="673271"/>
    <lineage>
        <taxon>Bacteria</taxon>
        <taxon>Bacillati</taxon>
        <taxon>Bacillota</taxon>
        <taxon>Clostridia</taxon>
        <taxon>Lachnospirales</taxon>
        <taxon>Lachnospiraceae</taxon>
        <taxon>Catenibacillus</taxon>
    </lineage>
</organism>
<evidence type="ECO:0000313" key="1">
    <source>
        <dbReference type="EMBL" id="MBB5263211.1"/>
    </source>
</evidence>
<protein>
    <recommendedName>
        <fullName evidence="3">Nucleoid-associated protein</fullName>
    </recommendedName>
</protein>